<name>A0A7X2ZQW4_9FLAO</name>
<evidence type="ECO:0000259" key="1">
    <source>
        <dbReference type="Pfam" id="PF04717"/>
    </source>
</evidence>
<gene>
    <name evidence="2" type="ORF">D9O36_02460</name>
</gene>
<dbReference type="EMBL" id="RCNR01000003">
    <property type="protein sequence ID" value="MUH34693.1"/>
    <property type="molecule type" value="Genomic_DNA"/>
</dbReference>
<keyword evidence="3" id="KW-1185">Reference proteome</keyword>
<evidence type="ECO:0000313" key="2">
    <source>
        <dbReference type="EMBL" id="MUH34693.1"/>
    </source>
</evidence>
<dbReference type="Proteomes" id="UP000540519">
    <property type="component" value="Unassembled WGS sequence"/>
</dbReference>
<dbReference type="AlphaFoldDB" id="A0A7X2ZQW4"/>
<dbReference type="Pfam" id="PF05954">
    <property type="entry name" value="Phage_GPD"/>
    <property type="match status" value="1"/>
</dbReference>
<dbReference type="OrthoDB" id="727155at2"/>
<protein>
    <recommendedName>
        <fullName evidence="1">Gp5/Type VI secretion system Vgr protein OB-fold domain-containing protein</fullName>
    </recommendedName>
</protein>
<evidence type="ECO:0000313" key="3">
    <source>
        <dbReference type="Proteomes" id="UP000540519"/>
    </source>
</evidence>
<dbReference type="RefSeq" id="WP_155598698.1">
    <property type="nucleotide sequence ID" value="NZ_RCNR01000003.1"/>
</dbReference>
<dbReference type="Pfam" id="PF04717">
    <property type="entry name" value="Phage_base_V"/>
    <property type="match status" value="1"/>
</dbReference>
<feature type="domain" description="Gp5/Type VI secretion system Vgr protein OB-fold" evidence="1">
    <location>
        <begin position="357"/>
        <end position="431"/>
    </location>
</feature>
<dbReference type="InterPro" id="IPR037026">
    <property type="entry name" value="Vgr_OB-fold_dom_sf"/>
</dbReference>
<dbReference type="SUPFAM" id="SSF69279">
    <property type="entry name" value="Phage tail proteins"/>
    <property type="match status" value="1"/>
</dbReference>
<dbReference type="Gene3D" id="3.55.50.10">
    <property type="entry name" value="Baseplate protein-like domains"/>
    <property type="match status" value="1"/>
</dbReference>
<dbReference type="InterPro" id="IPR006531">
    <property type="entry name" value="Gp5/Vgr_OB"/>
</dbReference>
<organism evidence="2 3">
    <name type="scientific">Zobellia amurskyensis</name>
    <dbReference type="NCBI Taxonomy" id="248905"/>
    <lineage>
        <taxon>Bacteria</taxon>
        <taxon>Pseudomonadati</taxon>
        <taxon>Bacteroidota</taxon>
        <taxon>Flavobacteriia</taxon>
        <taxon>Flavobacteriales</taxon>
        <taxon>Flavobacteriaceae</taxon>
        <taxon>Zobellia</taxon>
    </lineage>
</organism>
<dbReference type="Gene3D" id="2.40.50.230">
    <property type="entry name" value="Gp5 N-terminal domain"/>
    <property type="match status" value="1"/>
</dbReference>
<sequence length="581" mass="64488">MALLSKTSIYIGSKLVPTFKHLYLNQQIAAHHTLEVGFRMDTFEKDSTELGEKSKEFLGEPIAVQIAPISDRSNLGVLEFKGIVSEIKIMKEQHSAAGNEIIIVAKSPTILADDGVHNDSFSMSLSDIVLNTLQPYGIDHDTAPKYTDVIDYCVQQNESGFSFLSRLSKQYGEWFYYNGEKLIFGKPGSKETELKYSVDLDSFALSLVPRPQKKEYYTNDYLTDEIHSNSEQFKPKALSAMNGFVFDRSNKIYKHQTIAWNSSNNSPSAKNQLKAKVKAQHESTVIKEIIIKAVSSNPGIKLGNIVIIEGEKYRVTEIAHSTDHSGHYKNEFKAVPGDYDAYPLTNINAFPRSASQVAIVKENQDPHGLGRVRVQFPWQKKQNKLTPWIRVVALQAGRSGGMFRIPHKEDEVIVDFENGNAEIPYSSGSLYTRSSPPPQGATEINNYVTIWQIGMNFINIHEDSGVIEIINKYKSSFKLEVDGSITINAEANLNLLALKGEININSPIINIGRDQDLTNIHGKTIHIHASKLLDLLSDAELEAKGLTSNIEGTTEVVIKGTKATVDGGAMTEIKGGQVKLN</sequence>
<comment type="caution">
    <text evidence="2">The sequence shown here is derived from an EMBL/GenBank/DDBJ whole genome shotgun (WGS) entry which is preliminary data.</text>
</comment>
<accession>A0A7X2ZQW4</accession>
<dbReference type="Gene3D" id="2.30.110.50">
    <property type="match status" value="1"/>
</dbReference>
<proteinExistence type="predicted"/>
<dbReference type="SUPFAM" id="SSF69255">
    <property type="entry name" value="gp5 N-terminal domain-like"/>
    <property type="match status" value="1"/>
</dbReference>
<reference evidence="2 3" key="1">
    <citation type="journal article" date="2019" name="Mar. Drugs">
        <title>Comparative Genomics and CAZyme Genome Repertoires of Marine Zobellia amurskyensis KMM 3526(T) and Zobellia laminariae KMM 3676(T).</title>
        <authorList>
            <person name="Chernysheva N."/>
            <person name="Bystritskaya E."/>
            <person name="Stenkova A."/>
            <person name="Golovkin I."/>
            <person name="Nedashkovskaya O."/>
            <person name="Isaeva M."/>
        </authorList>
    </citation>
    <scope>NUCLEOTIDE SEQUENCE [LARGE SCALE GENOMIC DNA]</scope>
    <source>
        <strain evidence="2 3">KMM 3526</strain>
    </source>
</reference>